<keyword evidence="5" id="KW-1185">Reference proteome</keyword>
<reference evidence="4" key="1">
    <citation type="submission" date="2022-03" db="EMBL/GenBank/DDBJ databases">
        <authorList>
            <person name="Alioto T."/>
            <person name="Alioto T."/>
            <person name="Gomez Garrido J."/>
        </authorList>
    </citation>
    <scope>NUCLEOTIDE SEQUENCE</scope>
</reference>
<dbReference type="Pfam" id="PF17838">
    <property type="entry name" value="PH_16"/>
    <property type="match status" value="1"/>
</dbReference>
<evidence type="ECO:0000256" key="2">
    <source>
        <dbReference type="SAM" id="Phobius"/>
    </source>
</evidence>
<protein>
    <submittedName>
        <fullName evidence="4">Rho guanine nucleotide exchange factor 11 isoform X5</fullName>
    </submittedName>
</protein>
<evidence type="ECO:0000259" key="3">
    <source>
        <dbReference type="Pfam" id="PF17838"/>
    </source>
</evidence>
<dbReference type="SUPFAM" id="SSF50729">
    <property type="entry name" value="PH domain-like"/>
    <property type="match status" value="1"/>
</dbReference>
<dbReference type="PANTHER" id="PTHR45872">
    <property type="entry name" value="RHO GUANINE NUCLEOTIDE EXCHANGE FACTOR 2, ISOFORM D"/>
    <property type="match status" value="1"/>
</dbReference>
<dbReference type="GO" id="GO:0005085">
    <property type="term" value="F:guanyl-nucleotide exchange factor activity"/>
    <property type="evidence" value="ECO:0007669"/>
    <property type="project" value="UniProtKB-KW"/>
</dbReference>
<keyword evidence="2" id="KW-0812">Transmembrane</keyword>
<sequence length="228" mass="25766">MAALALGFKLTDWEEVTERCHIRQASRVYRRGMKYVGAGQLVFLGNAMPGGVLLYFCALLLDDLLVLLRKKRNKMVLKCKEERDPNTKTKKVFSPVIKLNNLLVHTVATDLGSFLVMDTSESPQLYEFTTTLTSEKNCIETVEEPVYEVIDEPSGDEEIKDEIPRVTVVIPDSCMEEPEERVAIYEPFCKTEIKFKTPDVPVIPPESCIETVEEPVYEVIGEPSGDED</sequence>
<evidence type="ECO:0000313" key="4">
    <source>
        <dbReference type="EMBL" id="CAH2218797.1"/>
    </source>
</evidence>
<gene>
    <name evidence="4" type="ORF">PECUL_23A003134</name>
</gene>
<dbReference type="GO" id="GO:0007186">
    <property type="term" value="P:G protein-coupled receptor signaling pathway"/>
    <property type="evidence" value="ECO:0007669"/>
    <property type="project" value="TreeGrafter"/>
</dbReference>
<dbReference type="GO" id="GO:0001664">
    <property type="term" value="F:G protein-coupled receptor binding"/>
    <property type="evidence" value="ECO:0007669"/>
    <property type="project" value="TreeGrafter"/>
</dbReference>
<evidence type="ECO:0000313" key="5">
    <source>
        <dbReference type="Proteomes" id="UP001295444"/>
    </source>
</evidence>
<dbReference type="GO" id="GO:0005737">
    <property type="term" value="C:cytoplasm"/>
    <property type="evidence" value="ECO:0007669"/>
    <property type="project" value="TreeGrafter"/>
</dbReference>
<feature type="domain" description="ARHGEF1-like PH" evidence="3">
    <location>
        <begin position="58"/>
        <end position="137"/>
    </location>
</feature>
<accession>A0AAD1QXL6</accession>
<dbReference type="Proteomes" id="UP001295444">
    <property type="component" value="Chromosome 01"/>
</dbReference>
<dbReference type="InterPro" id="IPR011993">
    <property type="entry name" value="PH-like_dom_sf"/>
</dbReference>
<organism evidence="4 5">
    <name type="scientific">Pelobates cultripes</name>
    <name type="common">Western spadefoot toad</name>
    <dbReference type="NCBI Taxonomy" id="61616"/>
    <lineage>
        <taxon>Eukaryota</taxon>
        <taxon>Metazoa</taxon>
        <taxon>Chordata</taxon>
        <taxon>Craniata</taxon>
        <taxon>Vertebrata</taxon>
        <taxon>Euteleostomi</taxon>
        <taxon>Amphibia</taxon>
        <taxon>Batrachia</taxon>
        <taxon>Anura</taxon>
        <taxon>Pelobatoidea</taxon>
        <taxon>Pelobatidae</taxon>
        <taxon>Pelobates</taxon>
    </lineage>
</organism>
<feature type="transmembrane region" description="Helical" evidence="2">
    <location>
        <begin position="47"/>
        <end position="68"/>
    </location>
</feature>
<keyword evidence="2" id="KW-1133">Transmembrane helix</keyword>
<keyword evidence="2" id="KW-0472">Membrane</keyword>
<evidence type="ECO:0000256" key="1">
    <source>
        <dbReference type="ARBA" id="ARBA00022658"/>
    </source>
</evidence>
<dbReference type="InterPro" id="IPR041020">
    <property type="entry name" value="PH_16"/>
</dbReference>
<dbReference type="EMBL" id="OW240912">
    <property type="protein sequence ID" value="CAH2218797.1"/>
    <property type="molecule type" value="Genomic_DNA"/>
</dbReference>
<dbReference type="PANTHER" id="PTHR45872:SF2">
    <property type="entry name" value="RHO GUANINE NUCLEOTIDE EXCHANGE FACTOR 2, ISOFORM D"/>
    <property type="match status" value="1"/>
</dbReference>
<dbReference type="AlphaFoldDB" id="A0AAD1QXL6"/>
<keyword evidence="1" id="KW-0344">Guanine-nucleotide releasing factor</keyword>
<proteinExistence type="predicted"/>
<name>A0AAD1QXL6_PELCU</name>
<dbReference type="Gene3D" id="2.30.29.30">
    <property type="entry name" value="Pleckstrin-homology domain (PH domain)/Phosphotyrosine-binding domain (PTB)"/>
    <property type="match status" value="1"/>
</dbReference>